<dbReference type="InterPro" id="IPR042070">
    <property type="entry name" value="PucR_C-HTH_sf"/>
</dbReference>
<gene>
    <name evidence="2" type="ORF">GCM10008967_18610</name>
</gene>
<dbReference type="InterPro" id="IPR051448">
    <property type="entry name" value="CdaR-like_regulators"/>
</dbReference>
<dbReference type="InterPro" id="IPR025736">
    <property type="entry name" value="PucR_C-HTH_dom"/>
</dbReference>
<reference evidence="3" key="1">
    <citation type="journal article" date="2019" name="Int. J. Syst. Evol. Microbiol.">
        <title>The Global Catalogue of Microorganisms (GCM) 10K type strain sequencing project: providing services to taxonomists for standard genome sequencing and annotation.</title>
        <authorList>
            <consortium name="The Broad Institute Genomics Platform"/>
            <consortium name="The Broad Institute Genome Sequencing Center for Infectious Disease"/>
            <person name="Wu L."/>
            <person name="Ma J."/>
        </authorList>
    </citation>
    <scope>NUCLEOTIDE SEQUENCE [LARGE SCALE GENOMIC DNA]</scope>
    <source>
        <strain evidence="3">JCM 9731</strain>
    </source>
</reference>
<evidence type="ECO:0000259" key="1">
    <source>
        <dbReference type="Pfam" id="PF13556"/>
    </source>
</evidence>
<evidence type="ECO:0000313" key="3">
    <source>
        <dbReference type="Proteomes" id="UP001500782"/>
    </source>
</evidence>
<dbReference type="Gene3D" id="1.10.10.2840">
    <property type="entry name" value="PucR C-terminal helix-turn-helix domain"/>
    <property type="match status" value="1"/>
</dbReference>
<protein>
    <submittedName>
        <fullName evidence="2">PucR family transcriptional regulator</fullName>
    </submittedName>
</protein>
<evidence type="ECO:0000313" key="2">
    <source>
        <dbReference type="EMBL" id="GAA0328391.1"/>
    </source>
</evidence>
<dbReference type="RefSeq" id="WP_343798450.1">
    <property type="nucleotide sequence ID" value="NZ_BAAADJ010000019.1"/>
</dbReference>
<comment type="caution">
    <text evidence="2">The sequence shown here is derived from an EMBL/GenBank/DDBJ whole genome shotgun (WGS) entry which is preliminary data.</text>
</comment>
<organism evidence="2 3">
    <name type="scientific">Bacillus carboniphilus</name>
    <dbReference type="NCBI Taxonomy" id="86663"/>
    <lineage>
        <taxon>Bacteria</taxon>
        <taxon>Bacillati</taxon>
        <taxon>Bacillota</taxon>
        <taxon>Bacilli</taxon>
        <taxon>Bacillales</taxon>
        <taxon>Bacillaceae</taxon>
        <taxon>Bacillus</taxon>
    </lineage>
</organism>
<accession>A0ABP3FWP5</accession>
<keyword evidence="3" id="KW-1185">Reference proteome</keyword>
<dbReference type="PANTHER" id="PTHR33744:SF15">
    <property type="entry name" value="CARBOHYDRATE DIACID REGULATOR"/>
    <property type="match status" value="1"/>
</dbReference>
<dbReference type="PANTHER" id="PTHR33744">
    <property type="entry name" value="CARBOHYDRATE DIACID REGULATOR"/>
    <property type="match status" value="1"/>
</dbReference>
<proteinExistence type="predicted"/>
<sequence length="300" mass="35237">MIEKLKEMFPSSQLQSFPPNHSSDLKWYYDPQEELYMGFKNDDLSQETVNLLNTLFEKWESGGRLNYNHTPLQHAWLELLQTGQANDIIGECHSVRLTFVELSQMDISSTDIEEACLGFFNQAIHIVWLSETSLVLIERDSSSTIQFDDLLAFSKILEADLYTKMKFYLGKPRVIGNNVDIQQTFRRENRLFQKIKTEFPRQSYFTFERIAPSLMIQELPGTFLQLLKEEYSSILEDKELLQTIQVYIENNMNASLTAKKLFMHRNSLLYRIDKFTEKTGLDIKQFESAWIVYFLSLIQE</sequence>
<dbReference type="Proteomes" id="UP001500782">
    <property type="component" value="Unassembled WGS sequence"/>
</dbReference>
<name>A0ABP3FWP5_9BACI</name>
<dbReference type="Pfam" id="PF13556">
    <property type="entry name" value="HTH_30"/>
    <property type="match status" value="1"/>
</dbReference>
<feature type="domain" description="PucR C-terminal helix-turn-helix" evidence="1">
    <location>
        <begin position="240"/>
        <end position="293"/>
    </location>
</feature>
<dbReference type="EMBL" id="BAAADJ010000019">
    <property type="protein sequence ID" value="GAA0328391.1"/>
    <property type="molecule type" value="Genomic_DNA"/>
</dbReference>